<dbReference type="EMBL" id="CP012670">
    <property type="protein sequence ID" value="AUX27625.1"/>
    <property type="molecule type" value="Genomic_DNA"/>
</dbReference>
<dbReference type="RefSeq" id="WP_129356018.1">
    <property type="nucleotide sequence ID" value="NZ_CP012670.1"/>
</dbReference>
<dbReference type="CDD" id="cd24099">
    <property type="entry name" value="ASKHA_NBD_NovN-like_N"/>
    <property type="match status" value="1"/>
</dbReference>
<dbReference type="InterPro" id="IPR043129">
    <property type="entry name" value="ATPase_NBD"/>
</dbReference>
<feature type="domain" description="Carbamoyltransferase C-terminal" evidence="3">
    <location>
        <begin position="389"/>
        <end position="560"/>
    </location>
</feature>
<gene>
    <name evidence="4" type="ORF">SOCEGT47_082210</name>
</gene>
<dbReference type="InterPro" id="IPR031730">
    <property type="entry name" value="Carbam_trans_C"/>
</dbReference>
<dbReference type="InterPro" id="IPR038152">
    <property type="entry name" value="Carbam_trans_C_sf"/>
</dbReference>
<keyword evidence="4" id="KW-0808">Transferase</keyword>
<organism evidence="4 5">
    <name type="scientific">Sorangium cellulosum</name>
    <name type="common">Polyangium cellulosum</name>
    <dbReference type="NCBI Taxonomy" id="56"/>
    <lineage>
        <taxon>Bacteria</taxon>
        <taxon>Pseudomonadati</taxon>
        <taxon>Myxococcota</taxon>
        <taxon>Polyangia</taxon>
        <taxon>Polyangiales</taxon>
        <taxon>Polyangiaceae</taxon>
        <taxon>Sorangium</taxon>
    </lineage>
</organism>
<dbReference type="PANTHER" id="PTHR34847:SF1">
    <property type="entry name" value="NODULATION PROTEIN U"/>
    <property type="match status" value="1"/>
</dbReference>
<reference evidence="4 5" key="1">
    <citation type="submission" date="2015-09" db="EMBL/GenBank/DDBJ databases">
        <title>Sorangium comparison.</title>
        <authorList>
            <person name="Zaburannyi N."/>
            <person name="Bunk B."/>
            <person name="Overmann J."/>
            <person name="Mueller R."/>
        </authorList>
    </citation>
    <scope>NUCLEOTIDE SEQUENCE [LARGE SCALE GENOMIC DNA]</scope>
    <source>
        <strain evidence="4 5">So ceGT47</strain>
    </source>
</reference>
<dbReference type="EC" id="2.1.3.-" evidence="4"/>
<evidence type="ECO:0000259" key="3">
    <source>
        <dbReference type="Pfam" id="PF16861"/>
    </source>
</evidence>
<protein>
    <submittedName>
        <fullName evidence="4">Carbamoyltransferase</fullName>
        <ecNumber evidence="4">2.1.3.-</ecNumber>
    </submittedName>
</protein>
<dbReference type="InterPro" id="IPR051338">
    <property type="entry name" value="NodU/CmcH_Carbamoyltrnsfr"/>
</dbReference>
<sequence length="664" mass="72544">MRILGISGGYEPDHQGYPRPAFNAISAHDGAAVLLEDGEVVAAIEQERLSRLKHSNKAPFQAVRYCLEGHGLRIDDIDRVCFYISEAWCNDQLRRGFLPLGPEVRTARDVMRRLLGAELGVDLDPERIRFVKHHTAHAASAFFGSGYDESLVLTLDGCGDGESGSLSIGSGGELEPLRDIPERDSLGMFYVQTIRFLGYGMFDEYKVMGLAPYGDPSRYRAPFQAMYTLLPEGGWAVHFDRIFGLYDVLSPRAPGEPITQVHKDVAAALQEALETIVLHCLRYFRRETGQESLCFAGGVAHNCTMNGKILRSGLFERVFVQPAAHDAGCALGAALAVHMREAPGRRPPAIEHLYWGRPIGARDEVRRALEAWGDFVTVEELADAPRTAAELIAGGSVIGWAQGRSEFGPRALGNRSIVADPRPAKNKDLINAMVKKREEFRPFAPSVIEEAAHEVFDLGGAEAMPFMIFTVPVHEDKRALLGAITHVNGTARVQTVSRRHNERFWRLIRAFGDLTGVPVVLNTSFNNNAEPIVDSVDDCVTCFLTTRLDGLVVGDYLVRKRPAPLSAHAALVPALPAFVKLRSLRGRTPGGYALEHAIVTTYSEATTPVSPGVFEVLSRADGQQRLGDLLGAAADRESLIAELLDLWSQRLVRLSPAAGANGAA</sequence>
<dbReference type="SUPFAM" id="SSF53067">
    <property type="entry name" value="Actin-like ATPase domain"/>
    <property type="match status" value="1"/>
</dbReference>
<proteinExistence type="inferred from homology"/>
<evidence type="ECO:0000313" key="4">
    <source>
        <dbReference type="EMBL" id="AUX27625.1"/>
    </source>
</evidence>
<accession>A0A4P2QD04</accession>
<evidence type="ECO:0000313" key="5">
    <source>
        <dbReference type="Proteomes" id="UP000295781"/>
    </source>
</evidence>
<dbReference type="Pfam" id="PF16861">
    <property type="entry name" value="Carbam_trans_C"/>
    <property type="match status" value="1"/>
</dbReference>
<comment type="similarity">
    <text evidence="1">Belongs to the NodU/CmcH family.</text>
</comment>
<name>A0A4P2QD04_SORCE</name>
<evidence type="ECO:0000259" key="2">
    <source>
        <dbReference type="Pfam" id="PF02543"/>
    </source>
</evidence>
<dbReference type="Gene3D" id="3.30.420.40">
    <property type="match status" value="2"/>
</dbReference>
<dbReference type="PANTHER" id="PTHR34847">
    <property type="entry name" value="NODULATION PROTEIN U"/>
    <property type="match status" value="1"/>
</dbReference>
<dbReference type="GO" id="GO:0016740">
    <property type="term" value="F:transferase activity"/>
    <property type="evidence" value="ECO:0007669"/>
    <property type="project" value="UniProtKB-KW"/>
</dbReference>
<dbReference type="Gene3D" id="3.90.870.20">
    <property type="entry name" value="Carbamoyltransferase, C-terminal domain"/>
    <property type="match status" value="1"/>
</dbReference>
<dbReference type="OrthoDB" id="9780777at2"/>
<dbReference type="InterPro" id="IPR003696">
    <property type="entry name" value="Carbtransf_dom"/>
</dbReference>
<dbReference type="Proteomes" id="UP000295781">
    <property type="component" value="Chromosome"/>
</dbReference>
<evidence type="ECO:0000256" key="1">
    <source>
        <dbReference type="ARBA" id="ARBA00006129"/>
    </source>
</evidence>
<dbReference type="Pfam" id="PF02543">
    <property type="entry name" value="Carbam_trans_N"/>
    <property type="match status" value="1"/>
</dbReference>
<dbReference type="AlphaFoldDB" id="A0A4P2QD04"/>
<feature type="domain" description="Carbamoyltransferase" evidence="2">
    <location>
        <begin position="26"/>
        <end position="335"/>
    </location>
</feature>